<dbReference type="AlphaFoldDB" id="A0A4R2PRM9"/>
<keyword evidence="5 8" id="KW-0812">Transmembrane</keyword>
<evidence type="ECO:0000256" key="3">
    <source>
        <dbReference type="ARBA" id="ARBA00022448"/>
    </source>
</evidence>
<dbReference type="Proteomes" id="UP000295399">
    <property type="component" value="Unassembled WGS sequence"/>
</dbReference>
<comment type="caution">
    <text evidence="9">The sequence shown here is derived from an EMBL/GenBank/DDBJ whole genome shotgun (WGS) entry which is preliminary data.</text>
</comment>
<feature type="transmembrane region" description="Helical" evidence="8">
    <location>
        <begin position="468"/>
        <end position="495"/>
    </location>
</feature>
<dbReference type="InParanoid" id="A0A4R2PRM9"/>
<dbReference type="Gene3D" id="3.30.70.1430">
    <property type="entry name" value="Multidrug efflux transporter AcrB pore domain"/>
    <property type="match status" value="2"/>
</dbReference>
<feature type="transmembrane region" description="Helical" evidence="8">
    <location>
        <begin position="886"/>
        <end position="905"/>
    </location>
</feature>
<evidence type="ECO:0000256" key="6">
    <source>
        <dbReference type="ARBA" id="ARBA00022989"/>
    </source>
</evidence>
<evidence type="ECO:0000256" key="7">
    <source>
        <dbReference type="ARBA" id="ARBA00023136"/>
    </source>
</evidence>
<evidence type="ECO:0000313" key="9">
    <source>
        <dbReference type="EMBL" id="TCP37704.1"/>
    </source>
</evidence>
<feature type="transmembrane region" description="Helical" evidence="8">
    <location>
        <begin position="989"/>
        <end position="1012"/>
    </location>
</feature>
<dbReference type="NCBIfam" id="TIGR00914">
    <property type="entry name" value="2A0601"/>
    <property type="match status" value="1"/>
</dbReference>
<dbReference type="SUPFAM" id="SSF82866">
    <property type="entry name" value="Multidrug efflux transporter AcrB transmembrane domain"/>
    <property type="match status" value="2"/>
</dbReference>
<keyword evidence="7 8" id="KW-0472">Membrane</keyword>
<dbReference type="GO" id="GO:0005886">
    <property type="term" value="C:plasma membrane"/>
    <property type="evidence" value="ECO:0007669"/>
    <property type="project" value="UniProtKB-SubCell"/>
</dbReference>
<dbReference type="InterPro" id="IPR001036">
    <property type="entry name" value="Acrflvin-R"/>
</dbReference>
<evidence type="ECO:0000256" key="8">
    <source>
        <dbReference type="SAM" id="Phobius"/>
    </source>
</evidence>
<evidence type="ECO:0000256" key="2">
    <source>
        <dbReference type="ARBA" id="ARBA00010942"/>
    </source>
</evidence>
<dbReference type="Gene3D" id="1.20.1640.10">
    <property type="entry name" value="Multidrug efflux transporter AcrB transmembrane domain"/>
    <property type="match status" value="2"/>
</dbReference>
<dbReference type="OrthoDB" id="9758757at2"/>
<keyword evidence="10" id="KW-1185">Reference proteome</keyword>
<dbReference type="Pfam" id="PF00873">
    <property type="entry name" value="ACR_tran"/>
    <property type="match status" value="1"/>
</dbReference>
<evidence type="ECO:0000313" key="10">
    <source>
        <dbReference type="Proteomes" id="UP000295399"/>
    </source>
</evidence>
<dbReference type="PANTHER" id="PTHR32063:SF68">
    <property type="entry name" value="PROBALE CATION EFFLUX SYSTEM PROTEIN"/>
    <property type="match status" value="1"/>
</dbReference>
<dbReference type="GO" id="GO:0042910">
    <property type="term" value="F:xenobiotic transmembrane transporter activity"/>
    <property type="evidence" value="ECO:0007669"/>
    <property type="project" value="TreeGrafter"/>
</dbReference>
<feature type="transmembrane region" description="Helical" evidence="8">
    <location>
        <begin position="331"/>
        <end position="354"/>
    </location>
</feature>
<feature type="transmembrane region" description="Helical" evidence="8">
    <location>
        <begin position="860"/>
        <end position="879"/>
    </location>
</feature>
<keyword evidence="3" id="KW-0813">Transport</keyword>
<evidence type="ECO:0000256" key="4">
    <source>
        <dbReference type="ARBA" id="ARBA00022475"/>
    </source>
</evidence>
<reference evidence="9 10" key="1">
    <citation type="submission" date="2019-03" db="EMBL/GenBank/DDBJ databases">
        <title>Genomic Encyclopedia of Type Strains, Phase IV (KMG-IV): sequencing the most valuable type-strain genomes for metagenomic binning, comparative biology and taxonomic classification.</title>
        <authorList>
            <person name="Goeker M."/>
        </authorList>
    </citation>
    <scope>NUCLEOTIDE SEQUENCE [LARGE SCALE GENOMIC DNA]</scope>
    <source>
        <strain evidence="9 10">DSM 2132</strain>
    </source>
</reference>
<organism evidence="9 10">
    <name type="scientific">Rhodothalassium salexigens DSM 2132</name>
    <dbReference type="NCBI Taxonomy" id="1188247"/>
    <lineage>
        <taxon>Bacteria</taxon>
        <taxon>Pseudomonadati</taxon>
        <taxon>Pseudomonadota</taxon>
        <taxon>Alphaproteobacteria</taxon>
        <taxon>Rhodothalassiales</taxon>
        <taxon>Rhodothalassiaceae</taxon>
        <taxon>Rhodothalassium</taxon>
    </lineage>
</organism>
<dbReference type="InterPro" id="IPR027463">
    <property type="entry name" value="AcrB_DN_DC_subdom"/>
</dbReference>
<comment type="similarity">
    <text evidence="2">Belongs to the resistance-nodulation-cell division (RND) (TC 2.A.6) family.</text>
</comment>
<dbReference type="InterPro" id="IPR004763">
    <property type="entry name" value="CusA-like"/>
</dbReference>
<accession>A0A4R2PRM9</accession>
<protein>
    <submittedName>
        <fullName evidence="9">Cobalt-zinc-cadmium resistance protein CzcA</fullName>
    </submittedName>
</protein>
<dbReference type="Gene3D" id="3.30.2090.10">
    <property type="entry name" value="Multidrug efflux transporter AcrB TolC docking domain, DN and DC subdomains"/>
    <property type="match status" value="2"/>
</dbReference>
<feature type="transmembrane region" description="Helical" evidence="8">
    <location>
        <begin position="428"/>
        <end position="456"/>
    </location>
</feature>
<sequence>MLTRLVQFSLTQRLLLMLLAGALLAGGWWSYRNTPIDAYPDVSTPQIKIIMKAPGMTPEEVEERITGPLEREMLGIPRVNLLRSTTKYALADITIDFTEGTDIYWARTRVEERLTGIRGDLPAGVEGGVAPLTTPLGEMFMFTIQGGDLSLTERRTLLDWVIRPALRGVKGVADVNALGGKAVTYEVSPIPARMEGTGTTYAELRAALAANNRNDGAGRIDDGEETLLVRTQGAVTTLEDIRRIVIRADPAEPLRVGDVADVRFGHLTRYGGVTRDGVGEAVEGLVLGLRGANAREVVAGVEAQLETLQQSLPDGVEIRVFYNRGDLVERAVGMITEALLEAVVLVILLLMVFLGDWRAALTVALVLPLAAMATFILMHTVGLSANLMSLGGLAIAIGLLVDAAIVVVENSATKLRDQGQSGLPRLHLLYRAATEVAAPVTAGIGIIIVVFLPLLSLQGLEGKLFRPVAITIVFALASALVLALTVIPVVGSFLLRPGGRDPWLVRRLHALYRPSLRLALGHGRLVIGGALGLLAVAGLLFTQVGKTFMPTMDEGNLIVQLQKQPSITLDQSLDIDLSFQRALLAEVPEVTGTVARTGSDEIGLDPMGLNETDTFLELAPRDQWTVASKDALIDRIRTLLDRFPGVATTFTQPIQMRVDEMLTGVRGDLAIKIFGDDPAALSRVAQRVVDVVAQVPGAADVYTPTQEGQQYLRLTIDRMAAGRLGLGVDQVADVLRAQLEGLDVGTIYLGNRRLPMQIKTGGDMATSPVRLESLRITLPDHRAVPLGRIVAIERVEGPVAIARERGSRLAYAIANVSGRDLVGFVEDAQAAVASQVDLPTGYYLEWGGEFENQQRAAKRLMVVVPIALGLIFLILFSTLGSVRQAVLVLSNIPLALVGGVVALAITGEYLSVPASVGFIALLGIAVMNGVVMITHFNHLADRGWSLDRLVQEGAERRLRPVLMTASITAFGLIPLALASGPGSEVQRPLAIVVIGGVISSTLLTLIILPILYRRFGVKTATGVKGALAHD</sequence>
<feature type="transmembrane region" description="Helical" evidence="8">
    <location>
        <begin position="387"/>
        <end position="408"/>
    </location>
</feature>
<keyword evidence="4" id="KW-1003">Cell membrane</keyword>
<name>A0A4R2PRM9_RHOSA</name>
<dbReference type="Gene3D" id="3.30.70.1440">
    <property type="entry name" value="Multidrug efflux transporter AcrB pore domain"/>
    <property type="match status" value="1"/>
</dbReference>
<dbReference type="GO" id="GO:0008324">
    <property type="term" value="F:monoatomic cation transmembrane transporter activity"/>
    <property type="evidence" value="ECO:0007669"/>
    <property type="project" value="InterPro"/>
</dbReference>
<dbReference type="PANTHER" id="PTHR32063">
    <property type="match status" value="1"/>
</dbReference>
<dbReference type="Gene3D" id="3.30.70.1320">
    <property type="entry name" value="Multidrug efflux transporter AcrB pore domain like"/>
    <property type="match status" value="1"/>
</dbReference>
<feature type="transmembrane region" description="Helical" evidence="8">
    <location>
        <begin position="361"/>
        <end position="381"/>
    </location>
</feature>
<comment type="subcellular location">
    <subcellularLocation>
        <location evidence="1">Cell membrane</location>
        <topology evidence="1">Multi-pass membrane protein</topology>
    </subcellularLocation>
</comment>
<keyword evidence="6 8" id="KW-1133">Transmembrane helix</keyword>
<dbReference type="PRINTS" id="PR00702">
    <property type="entry name" value="ACRIFLAVINRP"/>
</dbReference>
<feature type="transmembrane region" description="Helical" evidence="8">
    <location>
        <begin position="958"/>
        <end position="977"/>
    </location>
</feature>
<feature type="transmembrane region" description="Helical" evidence="8">
    <location>
        <begin position="516"/>
        <end position="541"/>
    </location>
</feature>
<feature type="transmembrane region" description="Helical" evidence="8">
    <location>
        <begin position="917"/>
        <end position="937"/>
    </location>
</feature>
<proteinExistence type="inferred from homology"/>
<evidence type="ECO:0000256" key="5">
    <source>
        <dbReference type="ARBA" id="ARBA00022692"/>
    </source>
</evidence>
<dbReference type="EMBL" id="SLXO01000002">
    <property type="protein sequence ID" value="TCP37704.1"/>
    <property type="molecule type" value="Genomic_DNA"/>
</dbReference>
<dbReference type="RefSeq" id="WP_132707328.1">
    <property type="nucleotide sequence ID" value="NZ_JACIGF010000002.1"/>
</dbReference>
<dbReference type="SUPFAM" id="SSF82693">
    <property type="entry name" value="Multidrug efflux transporter AcrB pore domain, PN1, PN2, PC1 and PC2 subdomains"/>
    <property type="match status" value="2"/>
</dbReference>
<evidence type="ECO:0000256" key="1">
    <source>
        <dbReference type="ARBA" id="ARBA00004651"/>
    </source>
</evidence>
<gene>
    <name evidence="9" type="ORF">EV659_102110</name>
</gene>
<dbReference type="SUPFAM" id="SSF82714">
    <property type="entry name" value="Multidrug efflux transporter AcrB TolC docking domain, DN and DC subdomains"/>
    <property type="match status" value="2"/>
</dbReference>